<reference evidence="2" key="1">
    <citation type="journal article" date="2014" name="Int. J. Syst. Evol. Microbiol.">
        <title>Complete genome sequence of Corynebacterium casei LMG S-19264T (=DSM 44701T), isolated from a smear-ripened cheese.</title>
        <authorList>
            <consortium name="US DOE Joint Genome Institute (JGI-PGF)"/>
            <person name="Walter F."/>
            <person name="Albersmeier A."/>
            <person name="Kalinowski J."/>
            <person name="Ruckert C."/>
        </authorList>
    </citation>
    <scope>NUCLEOTIDE SEQUENCE</scope>
    <source>
        <strain evidence="2">CGMCC 1.15178</strain>
    </source>
</reference>
<feature type="compositionally biased region" description="Polar residues" evidence="1">
    <location>
        <begin position="28"/>
        <end position="39"/>
    </location>
</feature>
<name>A0A917DPQ6_9BACL</name>
<feature type="region of interest" description="Disordered" evidence="1">
    <location>
        <begin position="1"/>
        <end position="66"/>
    </location>
</feature>
<reference evidence="2" key="2">
    <citation type="submission" date="2020-09" db="EMBL/GenBank/DDBJ databases">
        <authorList>
            <person name="Sun Q."/>
            <person name="Zhou Y."/>
        </authorList>
    </citation>
    <scope>NUCLEOTIDE SEQUENCE</scope>
    <source>
        <strain evidence="2">CGMCC 1.15178</strain>
    </source>
</reference>
<accession>A0A917DPQ6</accession>
<dbReference type="AlphaFoldDB" id="A0A917DPQ6"/>
<keyword evidence="3" id="KW-1185">Reference proteome</keyword>
<evidence type="ECO:0000256" key="1">
    <source>
        <dbReference type="SAM" id="MobiDB-lite"/>
    </source>
</evidence>
<dbReference type="Proteomes" id="UP000612456">
    <property type="component" value="Unassembled WGS sequence"/>
</dbReference>
<gene>
    <name evidence="2" type="ORF">GCM10010911_10720</name>
</gene>
<protein>
    <submittedName>
        <fullName evidence="2">Uncharacterized protein</fullName>
    </submittedName>
</protein>
<comment type="caution">
    <text evidence="2">The sequence shown here is derived from an EMBL/GenBank/DDBJ whole genome shotgun (WGS) entry which is preliminary data.</text>
</comment>
<evidence type="ECO:0000313" key="2">
    <source>
        <dbReference type="EMBL" id="GGD54904.1"/>
    </source>
</evidence>
<evidence type="ECO:0000313" key="3">
    <source>
        <dbReference type="Proteomes" id="UP000612456"/>
    </source>
</evidence>
<organism evidence="2 3">
    <name type="scientific">Paenibacillus nasutitermitis</name>
    <dbReference type="NCBI Taxonomy" id="1652958"/>
    <lineage>
        <taxon>Bacteria</taxon>
        <taxon>Bacillati</taxon>
        <taxon>Bacillota</taxon>
        <taxon>Bacilli</taxon>
        <taxon>Bacillales</taxon>
        <taxon>Paenibacillaceae</taxon>
        <taxon>Paenibacillus</taxon>
    </lineage>
</organism>
<sequence length="66" mass="7215">MPKALPKSLPRRDPKGLRPSGHPEWNNVGVTQNRPSDTACNDRFSPLAGPTSPIVLPSRPVDFVLE</sequence>
<proteinExistence type="predicted"/>
<dbReference type="EMBL" id="BMHP01000001">
    <property type="protein sequence ID" value="GGD54904.1"/>
    <property type="molecule type" value="Genomic_DNA"/>
</dbReference>